<evidence type="ECO:0000313" key="3">
    <source>
        <dbReference type="Proteomes" id="UP000683000"/>
    </source>
</evidence>
<sequence>MHTKNSAAAPKPKRTKKKNAIYLPSLPLPEDDEDNSPPAKKPHVASSTGTGKSSLLSRLPAPNSRRL</sequence>
<keyword evidence="3" id="KW-1185">Reference proteome</keyword>
<feature type="region of interest" description="Disordered" evidence="1">
    <location>
        <begin position="1"/>
        <end position="67"/>
    </location>
</feature>
<dbReference type="EMBL" id="JAGFBS010000004">
    <property type="protein sequence ID" value="KAG6379818.1"/>
    <property type="molecule type" value="Genomic_DNA"/>
</dbReference>
<dbReference type="AlphaFoldDB" id="A0A8I3ADV6"/>
<dbReference type="Proteomes" id="UP000683000">
    <property type="component" value="Unassembled WGS sequence"/>
</dbReference>
<organism evidence="2 3">
    <name type="scientific">Boletus reticuloceps</name>
    <dbReference type="NCBI Taxonomy" id="495285"/>
    <lineage>
        <taxon>Eukaryota</taxon>
        <taxon>Fungi</taxon>
        <taxon>Dikarya</taxon>
        <taxon>Basidiomycota</taxon>
        <taxon>Agaricomycotina</taxon>
        <taxon>Agaricomycetes</taxon>
        <taxon>Agaricomycetidae</taxon>
        <taxon>Boletales</taxon>
        <taxon>Boletineae</taxon>
        <taxon>Boletaceae</taxon>
        <taxon>Boletoideae</taxon>
        <taxon>Boletus</taxon>
    </lineage>
</organism>
<accession>A0A8I3ADV6</accession>
<evidence type="ECO:0000313" key="2">
    <source>
        <dbReference type="EMBL" id="KAG6379818.1"/>
    </source>
</evidence>
<protein>
    <submittedName>
        <fullName evidence="2">Uncharacterized protein</fullName>
    </submittedName>
</protein>
<name>A0A8I3ADV6_9AGAM</name>
<proteinExistence type="predicted"/>
<gene>
    <name evidence="2" type="ORF">JVT61DRAFT_10365</name>
</gene>
<comment type="caution">
    <text evidence="2">The sequence shown here is derived from an EMBL/GenBank/DDBJ whole genome shotgun (WGS) entry which is preliminary data.</text>
</comment>
<reference evidence="2" key="1">
    <citation type="submission" date="2021-03" db="EMBL/GenBank/DDBJ databases">
        <title>Evolutionary innovations through gain and loss of genes in the ectomycorrhizal Boletales.</title>
        <authorList>
            <person name="Wu G."/>
            <person name="Miyauchi S."/>
            <person name="Morin E."/>
            <person name="Yang Z.-L."/>
            <person name="Xu J."/>
            <person name="Martin F.M."/>
        </authorList>
    </citation>
    <scope>NUCLEOTIDE SEQUENCE</scope>
    <source>
        <strain evidence="2">BR01</strain>
    </source>
</reference>
<evidence type="ECO:0000256" key="1">
    <source>
        <dbReference type="SAM" id="MobiDB-lite"/>
    </source>
</evidence>
<feature type="compositionally biased region" description="Low complexity" evidence="1">
    <location>
        <begin position="46"/>
        <end position="57"/>
    </location>
</feature>